<gene>
    <name evidence="2" type="ordered locus">Amico_0945</name>
</gene>
<dbReference type="SUPFAM" id="SSF47413">
    <property type="entry name" value="lambda repressor-like DNA-binding domains"/>
    <property type="match status" value="1"/>
</dbReference>
<dbReference type="PROSITE" id="PS50943">
    <property type="entry name" value="HTH_CROC1"/>
    <property type="match status" value="1"/>
</dbReference>
<dbReference type="Gene3D" id="1.10.260.40">
    <property type="entry name" value="lambda repressor-like DNA-binding domains"/>
    <property type="match status" value="1"/>
</dbReference>
<keyword evidence="3" id="KW-1185">Reference proteome</keyword>
<dbReference type="InterPro" id="IPR001387">
    <property type="entry name" value="Cro/C1-type_HTH"/>
</dbReference>
<dbReference type="eggNOG" id="COG3655">
    <property type="taxonomic scope" value="Bacteria"/>
</dbReference>
<evidence type="ECO:0000313" key="2">
    <source>
        <dbReference type="EMBL" id="ADE57070.1"/>
    </source>
</evidence>
<dbReference type="HOGENOM" id="CLU_1802014_0_0_0"/>
<dbReference type="OrthoDB" id="9796786at2"/>
<evidence type="ECO:0000313" key="3">
    <source>
        <dbReference type="Proteomes" id="UP000002366"/>
    </source>
</evidence>
<dbReference type="KEGG" id="aco:Amico_0945"/>
<dbReference type="AlphaFoldDB" id="D5EET8"/>
<dbReference type="EMBL" id="CP001997">
    <property type="protein sequence ID" value="ADE57070.1"/>
    <property type="molecule type" value="Genomic_DNA"/>
</dbReference>
<evidence type="ECO:0000259" key="1">
    <source>
        <dbReference type="PROSITE" id="PS50943"/>
    </source>
</evidence>
<dbReference type="CDD" id="cd00093">
    <property type="entry name" value="HTH_XRE"/>
    <property type="match status" value="1"/>
</dbReference>
<dbReference type="RefSeq" id="WP_013048333.1">
    <property type="nucleotide sequence ID" value="NC_014011.1"/>
</dbReference>
<dbReference type="SMART" id="SM00530">
    <property type="entry name" value="HTH_XRE"/>
    <property type="match status" value="1"/>
</dbReference>
<dbReference type="InterPro" id="IPR010982">
    <property type="entry name" value="Lambda_DNA-bd_dom_sf"/>
</dbReference>
<dbReference type="GO" id="GO:0003677">
    <property type="term" value="F:DNA binding"/>
    <property type="evidence" value="ECO:0007669"/>
    <property type="project" value="InterPro"/>
</dbReference>
<dbReference type="Proteomes" id="UP000002366">
    <property type="component" value="Chromosome"/>
</dbReference>
<proteinExistence type="predicted"/>
<protein>
    <submittedName>
        <fullName evidence="2">Transcriptional regulator, XRE family</fullName>
    </submittedName>
</protein>
<organism evidence="2 3">
    <name type="scientific">Aminobacterium colombiense (strain DSM 12261 / ALA-1)</name>
    <dbReference type="NCBI Taxonomy" id="572547"/>
    <lineage>
        <taxon>Bacteria</taxon>
        <taxon>Thermotogati</taxon>
        <taxon>Synergistota</taxon>
        <taxon>Synergistia</taxon>
        <taxon>Synergistales</taxon>
        <taxon>Aminobacteriaceae</taxon>
        <taxon>Aminobacterium</taxon>
    </lineage>
</organism>
<feature type="domain" description="HTH cro/C1-type" evidence="1">
    <location>
        <begin position="33"/>
        <end position="92"/>
    </location>
</feature>
<reference evidence="2 3" key="1">
    <citation type="journal article" date="2010" name="Stand. Genomic Sci.">
        <title>Complete genome sequence of Aminobacterium colombiense type strain (ALA-1).</title>
        <authorList>
            <person name="Chertkov O."/>
            <person name="Sikorski J."/>
            <person name="Brambilla E."/>
            <person name="Lapidus A."/>
            <person name="Copeland A."/>
            <person name="Glavina Del Rio T."/>
            <person name="Nolan M."/>
            <person name="Lucas S."/>
            <person name="Tice H."/>
            <person name="Cheng J.F."/>
            <person name="Han C."/>
            <person name="Detter J.C."/>
            <person name="Bruce D."/>
            <person name="Tapia R."/>
            <person name="Goodwin L."/>
            <person name="Pitluck S."/>
            <person name="Liolios K."/>
            <person name="Ivanova N."/>
            <person name="Mavromatis K."/>
            <person name="Ovchinnikova G."/>
            <person name="Pati A."/>
            <person name="Chen A."/>
            <person name="Palaniappan K."/>
            <person name="Land M."/>
            <person name="Hauser L."/>
            <person name="Chang Y.J."/>
            <person name="Jeffries C.D."/>
            <person name="Spring S."/>
            <person name="Rohde M."/>
            <person name="Goker M."/>
            <person name="Bristow J."/>
            <person name="Eisen J.A."/>
            <person name="Markowitz V."/>
            <person name="Hugenholtz P."/>
            <person name="Kyrpides N.C."/>
            <person name="Klenk H.P."/>
        </authorList>
    </citation>
    <scope>NUCLEOTIDE SEQUENCE [LARGE SCALE GENOMIC DNA]</scope>
    <source>
        <strain evidence="3">DSM 12261 / ALA-1</strain>
    </source>
</reference>
<dbReference type="Pfam" id="PF01381">
    <property type="entry name" value="HTH_3"/>
    <property type="match status" value="1"/>
</dbReference>
<sequence length="143" mass="16243">MEYGRRFKKAFEKARKSVDYWMEDLRLDFLNSLIATIEAKGISQKELGKRLGKSEAYISKVINSNSSNFTLKTMIQLCLALDSKISLKIEDIEPVSDFNWQGLTNAHEVVPVLWGSSDETVLVPLMKNHGEKFYEHNECPGAA</sequence>
<dbReference type="STRING" id="572547.Amico_0945"/>
<name>D5EET8_AMICL</name>
<accession>D5EET8</accession>